<dbReference type="Proteomes" id="UP001596087">
    <property type="component" value="Unassembled WGS sequence"/>
</dbReference>
<gene>
    <name evidence="2" type="ORF">ACFPGP_18895</name>
</gene>
<evidence type="ECO:0000313" key="2">
    <source>
        <dbReference type="EMBL" id="MFC5178756.1"/>
    </source>
</evidence>
<evidence type="ECO:0000313" key="3">
    <source>
        <dbReference type="Proteomes" id="UP001596087"/>
    </source>
</evidence>
<keyword evidence="3" id="KW-1185">Reference proteome</keyword>
<accession>A0ABW0BN89</accession>
<proteinExistence type="predicted"/>
<dbReference type="SUPFAM" id="SSF55729">
    <property type="entry name" value="Acyl-CoA N-acyltransferases (Nat)"/>
    <property type="match status" value="1"/>
</dbReference>
<dbReference type="Gene3D" id="3.40.630.30">
    <property type="match status" value="1"/>
</dbReference>
<dbReference type="Pfam" id="PF00583">
    <property type="entry name" value="Acetyltransf_1"/>
    <property type="match status" value="1"/>
</dbReference>
<dbReference type="PROSITE" id="PS51186">
    <property type="entry name" value="GNAT"/>
    <property type="match status" value="1"/>
</dbReference>
<keyword evidence="2" id="KW-0012">Acyltransferase</keyword>
<reference evidence="3" key="1">
    <citation type="journal article" date="2019" name="Int. J. Syst. Evol. Microbiol.">
        <title>The Global Catalogue of Microorganisms (GCM) 10K type strain sequencing project: providing services to taxonomists for standard genome sequencing and annotation.</title>
        <authorList>
            <consortium name="The Broad Institute Genomics Platform"/>
            <consortium name="The Broad Institute Genome Sequencing Center for Infectious Disease"/>
            <person name="Wu L."/>
            <person name="Ma J."/>
        </authorList>
    </citation>
    <scope>NUCLEOTIDE SEQUENCE [LARGE SCALE GENOMIC DNA]</scope>
    <source>
        <strain evidence="3">DFY41</strain>
    </source>
</reference>
<dbReference type="InterPro" id="IPR016181">
    <property type="entry name" value="Acyl_CoA_acyltransferase"/>
</dbReference>
<name>A0ABW0BN89_9ACTN</name>
<dbReference type="CDD" id="cd04301">
    <property type="entry name" value="NAT_SF"/>
    <property type="match status" value="1"/>
</dbReference>
<sequence length="200" mass="20786">MTVRSATPGDDAAVDRVVRAAFDDEGDQVAAIWAELGPLGHLRASLVAVVGAVDGADGGADAVVGHVGLSRAWVDARRALVEVLVLSPLSVLPEHQGRGHGTALVAAAVDTARAAGTPVLLLEGSPTYYGARGFTPAALHGLLPASVRVPAAAFQAVFLDGWESWMAGRLVYPDVWWRHEGVGLRDPLLAELEGLFGRSS</sequence>
<evidence type="ECO:0000259" key="1">
    <source>
        <dbReference type="PROSITE" id="PS51186"/>
    </source>
</evidence>
<comment type="caution">
    <text evidence="2">The sequence shown here is derived from an EMBL/GenBank/DDBJ whole genome shotgun (WGS) entry which is preliminary data.</text>
</comment>
<dbReference type="EMBL" id="JBHSKD010000027">
    <property type="protein sequence ID" value="MFC5178756.1"/>
    <property type="molecule type" value="Genomic_DNA"/>
</dbReference>
<keyword evidence="2" id="KW-0808">Transferase</keyword>
<dbReference type="InterPro" id="IPR000182">
    <property type="entry name" value="GNAT_dom"/>
</dbReference>
<dbReference type="EC" id="2.3.-.-" evidence="2"/>
<protein>
    <submittedName>
        <fullName evidence="2">GNAT family N-acetyltransferase</fullName>
        <ecNumber evidence="2">2.3.-.-</ecNumber>
    </submittedName>
</protein>
<organism evidence="2 3">
    <name type="scientific">Nocardioides taihuensis</name>
    <dbReference type="NCBI Taxonomy" id="1835606"/>
    <lineage>
        <taxon>Bacteria</taxon>
        <taxon>Bacillati</taxon>
        <taxon>Actinomycetota</taxon>
        <taxon>Actinomycetes</taxon>
        <taxon>Propionibacteriales</taxon>
        <taxon>Nocardioidaceae</taxon>
        <taxon>Nocardioides</taxon>
    </lineage>
</organism>
<dbReference type="GO" id="GO:0016746">
    <property type="term" value="F:acyltransferase activity"/>
    <property type="evidence" value="ECO:0007669"/>
    <property type="project" value="UniProtKB-KW"/>
</dbReference>
<dbReference type="RefSeq" id="WP_378592467.1">
    <property type="nucleotide sequence ID" value="NZ_JBHSKD010000027.1"/>
</dbReference>
<feature type="domain" description="N-acetyltransferase" evidence="1">
    <location>
        <begin position="1"/>
        <end position="150"/>
    </location>
</feature>